<dbReference type="GO" id="GO:0000155">
    <property type="term" value="F:phosphorelay sensor kinase activity"/>
    <property type="evidence" value="ECO:0007669"/>
    <property type="project" value="InterPro"/>
</dbReference>
<dbReference type="PRINTS" id="PR00344">
    <property type="entry name" value="BCTRLSENSOR"/>
</dbReference>
<keyword evidence="6" id="KW-0808">Transferase</keyword>
<dbReference type="InterPro" id="IPR003594">
    <property type="entry name" value="HATPase_dom"/>
</dbReference>
<dbReference type="SMART" id="SM00387">
    <property type="entry name" value="HATPase_c"/>
    <property type="match status" value="1"/>
</dbReference>
<evidence type="ECO:0000256" key="6">
    <source>
        <dbReference type="ARBA" id="ARBA00022679"/>
    </source>
</evidence>
<dbReference type="InterPro" id="IPR036890">
    <property type="entry name" value="HATPase_C_sf"/>
</dbReference>
<dbReference type="GO" id="GO:0005886">
    <property type="term" value="C:plasma membrane"/>
    <property type="evidence" value="ECO:0007669"/>
    <property type="project" value="UniProtKB-SubCell"/>
</dbReference>
<dbReference type="Gene3D" id="1.10.287.130">
    <property type="match status" value="1"/>
</dbReference>
<accession>A0A1I3UX57</accession>
<evidence type="ECO:0000259" key="14">
    <source>
        <dbReference type="PROSITE" id="PS50109"/>
    </source>
</evidence>
<evidence type="ECO:0000313" key="15">
    <source>
        <dbReference type="EMBL" id="SFJ86487.1"/>
    </source>
</evidence>
<protein>
    <recommendedName>
        <fullName evidence="3">histidine kinase</fullName>
        <ecNumber evidence="3">2.7.13.3</ecNumber>
    </recommendedName>
</protein>
<dbReference type="PANTHER" id="PTHR42878">
    <property type="entry name" value="TWO-COMPONENT HISTIDINE KINASE"/>
    <property type="match status" value="1"/>
</dbReference>
<dbReference type="Gene3D" id="3.30.565.10">
    <property type="entry name" value="Histidine kinase-like ATPase, C-terminal domain"/>
    <property type="match status" value="1"/>
</dbReference>
<dbReference type="Pfam" id="PF21623">
    <property type="entry name" value="HK_sensor_dom_bact"/>
    <property type="match status" value="1"/>
</dbReference>
<dbReference type="PROSITE" id="PS50109">
    <property type="entry name" value="HIS_KIN"/>
    <property type="match status" value="1"/>
</dbReference>
<dbReference type="InterPro" id="IPR005467">
    <property type="entry name" value="His_kinase_dom"/>
</dbReference>
<feature type="transmembrane region" description="Helical" evidence="13">
    <location>
        <begin position="28"/>
        <end position="47"/>
    </location>
</feature>
<evidence type="ECO:0000256" key="13">
    <source>
        <dbReference type="SAM" id="Phobius"/>
    </source>
</evidence>
<name>A0A1I3UX57_9GAMM</name>
<dbReference type="PANTHER" id="PTHR42878:SF7">
    <property type="entry name" value="SENSOR HISTIDINE KINASE GLRK"/>
    <property type="match status" value="1"/>
</dbReference>
<dbReference type="SUPFAM" id="SSF103190">
    <property type="entry name" value="Sensory domain-like"/>
    <property type="match status" value="1"/>
</dbReference>
<feature type="domain" description="Histidine kinase" evidence="14">
    <location>
        <begin position="405"/>
        <end position="636"/>
    </location>
</feature>
<dbReference type="InterPro" id="IPR004358">
    <property type="entry name" value="Sig_transdc_His_kin-like_C"/>
</dbReference>
<keyword evidence="12" id="KW-0902">Two-component regulatory system</keyword>
<dbReference type="GO" id="GO:0007234">
    <property type="term" value="P:osmosensory signaling via phosphorelay pathway"/>
    <property type="evidence" value="ECO:0007669"/>
    <property type="project" value="TreeGrafter"/>
</dbReference>
<dbReference type="CDD" id="cd00082">
    <property type="entry name" value="HisKA"/>
    <property type="match status" value="1"/>
</dbReference>
<comment type="catalytic activity">
    <reaction evidence="1">
        <text>ATP + protein L-histidine = ADP + protein N-phospho-L-histidine.</text>
        <dbReference type="EC" id="2.7.13.3"/>
    </reaction>
</comment>
<evidence type="ECO:0000256" key="10">
    <source>
        <dbReference type="ARBA" id="ARBA00022840"/>
    </source>
</evidence>
<comment type="subcellular location">
    <subcellularLocation>
        <location evidence="2">Cell membrane</location>
        <topology evidence="2">Multi-pass membrane protein</topology>
    </subcellularLocation>
</comment>
<evidence type="ECO:0000256" key="12">
    <source>
        <dbReference type="ARBA" id="ARBA00023012"/>
    </source>
</evidence>
<evidence type="ECO:0000256" key="11">
    <source>
        <dbReference type="ARBA" id="ARBA00022989"/>
    </source>
</evidence>
<dbReference type="AlphaFoldDB" id="A0A1I3UX57"/>
<evidence type="ECO:0000256" key="1">
    <source>
        <dbReference type="ARBA" id="ARBA00000085"/>
    </source>
</evidence>
<dbReference type="Pfam" id="PF02518">
    <property type="entry name" value="HATPase_c"/>
    <property type="match status" value="1"/>
</dbReference>
<dbReference type="GO" id="GO:0000156">
    <property type="term" value="F:phosphorelay response regulator activity"/>
    <property type="evidence" value="ECO:0007669"/>
    <property type="project" value="TreeGrafter"/>
</dbReference>
<keyword evidence="11 13" id="KW-1133">Transmembrane helix</keyword>
<keyword evidence="10" id="KW-0067">ATP-binding</keyword>
<dbReference type="GO" id="GO:0005524">
    <property type="term" value="F:ATP binding"/>
    <property type="evidence" value="ECO:0007669"/>
    <property type="project" value="UniProtKB-KW"/>
</dbReference>
<keyword evidence="13" id="KW-0472">Membrane</keyword>
<dbReference type="EMBL" id="FOSH01000002">
    <property type="protein sequence ID" value="SFJ86487.1"/>
    <property type="molecule type" value="Genomic_DNA"/>
</dbReference>
<dbReference type="InterPro" id="IPR050351">
    <property type="entry name" value="BphY/WalK/GraS-like"/>
</dbReference>
<dbReference type="GO" id="GO:0030295">
    <property type="term" value="F:protein kinase activator activity"/>
    <property type="evidence" value="ECO:0007669"/>
    <property type="project" value="TreeGrafter"/>
</dbReference>
<dbReference type="Proteomes" id="UP000198924">
    <property type="component" value="Unassembled WGS sequence"/>
</dbReference>
<dbReference type="EC" id="2.7.13.3" evidence="3"/>
<keyword evidence="16" id="KW-1185">Reference proteome</keyword>
<dbReference type="InterPro" id="IPR036097">
    <property type="entry name" value="HisK_dim/P_sf"/>
</dbReference>
<dbReference type="InterPro" id="IPR048760">
    <property type="entry name" value="VP0354-like_sensor_dom"/>
</dbReference>
<feature type="transmembrane region" description="Helical" evidence="13">
    <location>
        <begin position="326"/>
        <end position="350"/>
    </location>
</feature>
<dbReference type="InterPro" id="IPR029151">
    <property type="entry name" value="Sensor-like_sf"/>
</dbReference>
<dbReference type="InterPro" id="IPR003661">
    <property type="entry name" value="HisK_dim/P_dom"/>
</dbReference>
<evidence type="ECO:0000256" key="4">
    <source>
        <dbReference type="ARBA" id="ARBA00022475"/>
    </source>
</evidence>
<keyword evidence="7 13" id="KW-0812">Transmembrane</keyword>
<proteinExistence type="predicted"/>
<sequence length="640" mass="72719">MGNRTTITASESNTFHLPLIFRSVWQSLTILYLPIFCIISFLSYQIYLHILESNYQPYFESQQNRLDNSMNTFSRELGHIQQLIRLLRYNQQFEQSVQLGRPIDLSSIEKVFTDFSNVSSYISQVRWLDKDGMEKVRINISGNEVVVVEQKQLQDKSQRDYFQAGMKLQGDEVYISAINPNIENGKIIIPLEKTIRTVMHTAPENGLQDGVLIINFVLNDMLESLNKGQDNKLRIIDNKGYWIMHPNTSLEFRSYTDYLVKTNTLLPPDVIRTILQQQQLHNFIKDARLISYSAIDIGDNTPESRHRLFFIDSSKPDLLNVVEQKVALLVFSPTILILLIVFFLIWRFLYDGRKQYDLFRQLAIEKDALALLNQQLNIAYEQQQQMQDSMVELRKLSSMGMMVAGLAHELNTPLGGTKLTLSSLESSCKQLALAVSEGLKKSELEDYLTKTAETIELAQKNIRRASDLVTSFKRLAVDRHTDEATVFDLMLVIKDVTTTSLPRLKGLHIKLDISGPEQLAIQSYVGIVSQLFQNLIDNAVSHGFARRDSGHIHIEVSQDSPERVTVMVSDNGNGIEVERLNKIFDPFETGARGEGHTGLGLHLCHQWVTQVLKGSISVNSAPGKGTTFILDIPTQVNEPE</sequence>
<evidence type="ECO:0000256" key="7">
    <source>
        <dbReference type="ARBA" id="ARBA00022692"/>
    </source>
</evidence>
<dbReference type="STRING" id="45496.SAMN04488079_102108"/>
<keyword evidence="4" id="KW-1003">Cell membrane</keyword>
<reference evidence="16" key="1">
    <citation type="submission" date="2016-10" db="EMBL/GenBank/DDBJ databases">
        <authorList>
            <person name="Varghese N."/>
            <person name="Submissions S."/>
        </authorList>
    </citation>
    <scope>NUCLEOTIDE SEQUENCE [LARGE SCALE GENOMIC DNA]</scope>
    <source>
        <strain evidence="16">DSM 11578</strain>
    </source>
</reference>
<evidence type="ECO:0000256" key="9">
    <source>
        <dbReference type="ARBA" id="ARBA00022777"/>
    </source>
</evidence>
<keyword evidence="8" id="KW-0547">Nucleotide-binding</keyword>
<organism evidence="15 16">
    <name type="scientific">Methylophaga sulfidovorans</name>
    <dbReference type="NCBI Taxonomy" id="45496"/>
    <lineage>
        <taxon>Bacteria</taxon>
        <taxon>Pseudomonadati</taxon>
        <taxon>Pseudomonadota</taxon>
        <taxon>Gammaproteobacteria</taxon>
        <taxon>Thiotrichales</taxon>
        <taxon>Piscirickettsiaceae</taxon>
        <taxon>Methylophaga</taxon>
    </lineage>
</organism>
<evidence type="ECO:0000256" key="3">
    <source>
        <dbReference type="ARBA" id="ARBA00012438"/>
    </source>
</evidence>
<dbReference type="RefSeq" id="WP_091711498.1">
    <property type="nucleotide sequence ID" value="NZ_FOSH01000002.1"/>
</dbReference>
<evidence type="ECO:0000313" key="16">
    <source>
        <dbReference type="Proteomes" id="UP000198924"/>
    </source>
</evidence>
<keyword evidence="9 15" id="KW-0418">Kinase</keyword>
<keyword evidence="5" id="KW-0597">Phosphoprotein</keyword>
<dbReference type="CDD" id="cd00075">
    <property type="entry name" value="HATPase"/>
    <property type="match status" value="1"/>
</dbReference>
<evidence type="ECO:0000256" key="8">
    <source>
        <dbReference type="ARBA" id="ARBA00022741"/>
    </source>
</evidence>
<evidence type="ECO:0000256" key="2">
    <source>
        <dbReference type="ARBA" id="ARBA00004651"/>
    </source>
</evidence>
<evidence type="ECO:0000256" key="5">
    <source>
        <dbReference type="ARBA" id="ARBA00022553"/>
    </source>
</evidence>
<gene>
    <name evidence="15" type="ORF">SAMN04488079_102108</name>
</gene>
<dbReference type="SUPFAM" id="SSF47384">
    <property type="entry name" value="Homodimeric domain of signal transducing histidine kinase"/>
    <property type="match status" value="1"/>
</dbReference>
<dbReference type="Gene3D" id="3.30.450.20">
    <property type="entry name" value="PAS domain"/>
    <property type="match status" value="1"/>
</dbReference>
<dbReference type="SUPFAM" id="SSF55874">
    <property type="entry name" value="ATPase domain of HSP90 chaperone/DNA topoisomerase II/histidine kinase"/>
    <property type="match status" value="1"/>
</dbReference>